<dbReference type="EMBL" id="ACEC01000064">
    <property type="protein sequence ID" value="EEG30436.1"/>
    <property type="molecule type" value="Genomic_DNA"/>
</dbReference>
<gene>
    <name evidence="1" type="ORF">CLOSTMETH_01957</name>
</gene>
<dbReference type="Proteomes" id="UP000003340">
    <property type="component" value="Unassembled WGS sequence"/>
</dbReference>
<keyword evidence="2" id="KW-1185">Reference proteome</keyword>
<reference evidence="1 2" key="1">
    <citation type="submission" date="2009-01" db="EMBL/GenBank/DDBJ databases">
        <authorList>
            <person name="Fulton L."/>
            <person name="Clifton S."/>
            <person name="Fulton B."/>
            <person name="Xu J."/>
            <person name="Minx P."/>
            <person name="Pepin K.H."/>
            <person name="Johnson M."/>
            <person name="Bhonagiri V."/>
            <person name="Nash W.E."/>
            <person name="Mardis E.R."/>
            <person name="Wilson R.K."/>
        </authorList>
    </citation>
    <scope>NUCLEOTIDE SEQUENCE [LARGE SCALE GENOMIC DNA]</scope>
    <source>
        <strain evidence="1 2">DSM 5476</strain>
    </source>
</reference>
<sequence length="41" mass="4616">MPTAHREGTAFERTDFALHKGWTKSSYPALLSRKNAQGQIL</sequence>
<dbReference type="HOGENOM" id="CLU_3268120_0_0_9"/>
<name>C0EDM9_9FIRM</name>
<proteinExistence type="predicted"/>
<evidence type="ECO:0000313" key="1">
    <source>
        <dbReference type="EMBL" id="EEG30436.1"/>
    </source>
</evidence>
<evidence type="ECO:0000313" key="2">
    <source>
        <dbReference type="Proteomes" id="UP000003340"/>
    </source>
</evidence>
<dbReference type="STRING" id="537013.CLOSTMETH_01957"/>
<accession>C0EDM9</accession>
<reference evidence="1 2" key="2">
    <citation type="submission" date="2009-02" db="EMBL/GenBank/DDBJ databases">
        <title>Draft genome sequence of Clostridium methylpentosum (DSM 5476).</title>
        <authorList>
            <person name="Sudarsanam P."/>
            <person name="Ley R."/>
            <person name="Guruge J."/>
            <person name="Turnbaugh P.J."/>
            <person name="Mahowald M."/>
            <person name="Liep D."/>
            <person name="Gordon J."/>
        </authorList>
    </citation>
    <scope>NUCLEOTIDE SEQUENCE [LARGE SCALE GENOMIC DNA]</scope>
    <source>
        <strain evidence="1 2">DSM 5476</strain>
    </source>
</reference>
<organism evidence="1 2">
    <name type="scientific">[Clostridium] methylpentosum DSM 5476</name>
    <dbReference type="NCBI Taxonomy" id="537013"/>
    <lineage>
        <taxon>Bacteria</taxon>
        <taxon>Bacillati</taxon>
        <taxon>Bacillota</taxon>
        <taxon>Clostridia</taxon>
        <taxon>Eubacteriales</taxon>
        <taxon>Oscillospiraceae</taxon>
        <taxon>Oscillospiraceae incertae sedis</taxon>
    </lineage>
</organism>
<protein>
    <submittedName>
        <fullName evidence="1">Uncharacterized protein</fullName>
    </submittedName>
</protein>
<comment type="caution">
    <text evidence="1">The sequence shown here is derived from an EMBL/GenBank/DDBJ whole genome shotgun (WGS) entry which is preliminary data.</text>
</comment>
<dbReference type="AlphaFoldDB" id="C0EDM9"/>